<dbReference type="EMBL" id="UINC01209513">
    <property type="protein sequence ID" value="SVE32563.1"/>
    <property type="molecule type" value="Genomic_DNA"/>
</dbReference>
<sequence length="39" mass="4189">VRTGAREGRETRPTTAQHLTSSGCIDGPRPDAWVEPVPS</sequence>
<name>A0A383CKK3_9ZZZZ</name>
<feature type="region of interest" description="Disordered" evidence="1">
    <location>
        <begin position="1"/>
        <end position="39"/>
    </location>
</feature>
<evidence type="ECO:0000256" key="1">
    <source>
        <dbReference type="SAM" id="MobiDB-lite"/>
    </source>
</evidence>
<feature type="non-terminal residue" evidence="2">
    <location>
        <position position="1"/>
    </location>
</feature>
<protein>
    <submittedName>
        <fullName evidence="2">Uncharacterized protein</fullName>
    </submittedName>
</protein>
<dbReference type="AlphaFoldDB" id="A0A383CKK3"/>
<feature type="compositionally biased region" description="Basic and acidic residues" evidence="1">
    <location>
        <begin position="1"/>
        <end position="12"/>
    </location>
</feature>
<proteinExistence type="predicted"/>
<organism evidence="2">
    <name type="scientific">marine metagenome</name>
    <dbReference type="NCBI Taxonomy" id="408172"/>
    <lineage>
        <taxon>unclassified sequences</taxon>
        <taxon>metagenomes</taxon>
        <taxon>ecological metagenomes</taxon>
    </lineage>
</organism>
<feature type="non-terminal residue" evidence="2">
    <location>
        <position position="39"/>
    </location>
</feature>
<reference evidence="2" key="1">
    <citation type="submission" date="2018-05" db="EMBL/GenBank/DDBJ databases">
        <authorList>
            <person name="Lanie J.A."/>
            <person name="Ng W.-L."/>
            <person name="Kazmierczak K.M."/>
            <person name="Andrzejewski T.M."/>
            <person name="Davidsen T.M."/>
            <person name="Wayne K.J."/>
            <person name="Tettelin H."/>
            <person name="Glass J.I."/>
            <person name="Rusch D."/>
            <person name="Podicherti R."/>
            <person name="Tsui H.-C.T."/>
            <person name="Winkler M.E."/>
        </authorList>
    </citation>
    <scope>NUCLEOTIDE SEQUENCE</scope>
</reference>
<feature type="compositionally biased region" description="Polar residues" evidence="1">
    <location>
        <begin position="13"/>
        <end position="23"/>
    </location>
</feature>
<evidence type="ECO:0000313" key="2">
    <source>
        <dbReference type="EMBL" id="SVE32563.1"/>
    </source>
</evidence>
<gene>
    <name evidence="2" type="ORF">METZ01_LOCUS485417</name>
</gene>
<accession>A0A383CKK3</accession>